<keyword evidence="1" id="KW-0479">Metal-binding</keyword>
<dbReference type="GO" id="GO:0008270">
    <property type="term" value="F:zinc ion binding"/>
    <property type="evidence" value="ECO:0007669"/>
    <property type="project" value="UniProtKB-KW"/>
</dbReference>
<dbReference type="AlphaFoldDB" id="A0A922SHC8"/>
<dbReference type="InterPro" id="IPR006612">
    <property type="entry name" value="THAP_Znf"/>
</dbReference>
<dbReference type="PROSITE" id="PS50950">
    <property type="entry name" value="ZF_THAP"/>
    <property type="match status" value="1"/>
</dbReference>
<dbReference type="Pfam" id="PF21788">
    <property type="entry name" value="TNP-like_GBD"/>
    <property type="match status" value="1"/>
</dbReference>
<keyword evidence="3" id="KW-0862">Zinc</keyword>
<organism evidence="7 8">
    <name type="scientific">Spodoptera exigua</name>
    <name type="common">Beet armyworm</name>
    <name type="synonym">Noctua fulgens</name>
    <dbReference type="NCBI Taxonomy" id="7107"/>
    <lineage>
        <taxon>Eukaryota</taxon>
        <taxon>Metazoa</taxon>
        <taxon>Ecdysozoa</taxon>
        <taxon>Arthropoda</taxon>
        <taxon>Hexapoda</taxon>
        <taxon>Insecta</taxon>
        <taxon>Pterygota</taxon>
        <taxon>Neoptera</taxon>
        <taxon>Endopterygota</taxon>
        <taxon>Lepidoptera</taxon>
        <taxon>Glossata</taxon>
        <taxon>Ditrysia</taxon>
        <taxon>Noctuoidea</taxon>
        <taxon>Noctuidae</taxon>
        <taxon>Amphipyrinae</taxon>
        <taxon>Spodoptera</taxon>
    </lineage>
</organism>
<evidence type="ECO:0000256" key="5">
    <source>
        <dbReference type="PROSITE-ProRule" id="PRU00309"/>
    </source>
</evidence>
<evidence type="ECO:0000256" key="4">
    <source>
        <dbReference type="ARBA" id="ARBA00023125"/>
    </source>
</evidence>
<evidence type="ECO:0000256" key="1">
    <source>
        <dbReference type="ARBA" id="ARBA00022723"/>
    </source>
</evidence>
<comment type="caution">
    <text evidence="7">The sequence shown here is derived from an EMBL/GenBank/DDBJ whole genome shotgun (WGS) entry which is preliminary data.</text>
</comment>
<dbReference type="EMBL" id="JACEFF010000438">
    <property type="protein sequence ID" value="KAH9637730.1"/>
    <property type="molecule type" value="Genomic_DNA"/>
</dbReference>
<evidence type="ECO:0000256" key="2">
    <source>
        <dbReference type="ARBA" id="ARBA00022771"/>
    </source>
</evidence>
<dbReference type="Gene3D" id="6.20.210.20">
    <property type="entry name" value="THAP domain"/>
    <property type="match status" value="1"/>
</dbReference>
<protein>
    <recommendedName>
        <fullName evidence="6">THAP-type domain-containing protein</fullName>
    </recommendedName>
</protein>
<dbReference type="SUPFAM" id="SSF57716">
    <property type="entry name" value="Glucocorticoid receptor-like (DNA-binding domain)"/>
    <property type="match status" value="1"/>
</dbReference>
<reference evidence="7" key="1">
    <citation type="journal article" date="2021" name="G3 (Bethesda)">
        <title>Genome and transcriptome analysis of the beet armyworm Spodoptera exigua reveals targets for pest control. .</title>
        <authorList>
            <person name="Simon S."/>
            <person name="Breeschoten T."/>
            <person name="Jansen H.J."/>
            <person name="Dirks R.P."/>
            <person name="Schranz M.E."/>
            <person name="Ros V.I.D."/>
        </authorList>
    </citation>
    <scope>NUCLEOTIDE SEQUENCE</scope>
    <source>
        <strain evidence="7">TB_SE_WUR_2020</strain>
    </source>
</reference>
<dbReference type="InterPro" id="IPR048365">
    <property type="entry name" value="TNP-like_RNaseH_N"/>
</dbReference>
<keyword evidence="2 5" id="KW-0863">Zinc-finger</keyword>
<feature type="domain" description="THAP-type" evidence="6">
    <location>
        <begin position="1"/>
        <end position="82"/>
    </location>
</feature>
<proteinExistence type="predicted"/>
<accession>A0A922SHC8</accession>
<dbReference type="Pfam" id="PF05485">
    <property type="entry name" value="THAP"/>
    <property type="match status" value="1"/>
</dbReference>
<evidence type="ECO:0000313" key="7">
    <source>
        <dbReference type="EMBL" id="KAH9637730.1"/>
    </source>
</evidence>
<dbReference type="InterPro" id="IPR038441">
    <property type="entry name" value="THAP_Znf_sf"/>
</dbReference>
<evidence type="ECO:0000313" key="8">
    <source>
        <dbReference type="Proteomes" id="UP000814243"/>
    </source>
</evidence>
<evidence type="ECO:0000259" key="6">
    <source>
        <dbReference type="PROSITE" id="PS50950"/>
    </source>
</evidence>
<dbReference type="GO" id="GO:0003677">
    <property type="term" value="F:DNA binding"/>
    <property type="evidence" value="ECO:0007669"/>
    <property type="project" value="UniProtKB-UniRule"/>
</dbReference>
<dbReference type="Pfam" id="PF21787">
    <property type="entry name" value="TNP-like_RNaseH_N"/>
    <property type="match status" value="2"/>
</dbReference>
<gene>
    <name evidence="7" type="ORF">HF086_009398</name>
</gene>
<evidence type="ECO:0000256" key="3">
    <source>
        <dbReference type="ARBA" id="ARBA00022833"/>
    </source>
</evidence>
<dbReference type="InterPro" id="IPR048366">
    <property type="entry name" value="TNP-like_GBD"/>
</dbReference>
<dbReference type="Proteomes" id="UP000814243">
    <property type="component" value="Unassembled WGS sequence"/>
</dbReference>
<dbReference type="SMART" id="SM00980">
    <property type="entry name" value="THAP"/>
    <property type="match status" value="1"/>
</dbReference>
<name>A0A922SHC8_SPOEX</name>
<keyword evidence="4 5" id="KW-0238">DNA-binding</keyword>
<sequence>MGTKKCCVGGCNATSETHRLFSFPKNDELRNLWMSFLVPTNSLLIGLSKEQLLRKRVCEKHFDKYQFDHDGKRLRYSYPCLLSHKEIAHGVPLSVTGWNVTLEHNYSKEQDEEGAGPSTLVTISGRNTTNEHDYFKEQDENNVTKSTVVTGSAADIGKFPEHPSCSSFPTDTSNIDLKDLMLEQPLCSGMSHAINTEVVLRKAQTPKRTSTAVRKIQCNRKFMKNVTQIATENSSQSAAQRLTKALHIDKEQLFHKFNLLNRQARTFLFMQLRQVQKSKMARRFSLEEKLLALLLMKQSPKGYRLLEKMFALPNKRTLISLSEKVSMEPGLNPQIFEHISRTCQNWDNQQKLCTVVFDEVAITPHLTFSEKKDKLRNMLSWRQTIAYYFCEGTVSAAELQNILKQIVSQIGLTGLIPLGLVCDQGSTFRTALKILRADTVKSRNIQCIHDDGSVNISGYDMSVFHDPPHLLKGLRNNFMTKDILWEGKTASWKDIEFVFDIDSKLGHTKALPKLTAHHVDPSKMKKMKVSVAAQVLNSLHSGENNSTMATTAEFVEFIDKLFDSVNGNPGGSKAGKLRRAVKEDSFWVDAIEKLKSLYYIDTSSKHALQLGKPRLVKVPSLQGWITTLESFLKISKLLFNKYGVMYFYPRRINQDLLENFFVRLRALNSRNVNPDANAFIYAFKSLLITNLLSPHSKYANCEEDEGNNSIVNIKCLFENENKENMEDNKEIPSSSQEEKHVFSVQECPNENILVDQVILEKVRVHCSAYTAGLQVHNWCNIINKILKGAVEEKYISKMGEPQKRALNKYKSFRLRKKCLNK</sequence>